<reference evidence="3" key="1">
    <citation type="submission" date="2023-07" db="EMBL/GenBank/DDBJ databases">
        <title>Cedecea davisae an AmpC producer and its therapeutic implications.</title>
        <authorList>
            <person name="Notter J."/>
        </authorList>
    </citation>
    <scope>NUCLEOTIDE SEQUENCE [LARGE SCALE GENOMIC DNA]</scope>
    <source>
        <strain evidence="3">1</strain>
    </source>
</reference>
<dbReference type="PANTHER" id="PTHR46517:SF1">
    <property type="entry name" value="FRUCTOSE-2,6-BISPHOSPHATASE TIGAR"/>
    <property type="match status" value="1"/>
</dbReference>
<dbReference type="SMART" id="SM00855">
    <property type="entry name" value="PGAM"/>
    <property type="match status" value="1"/>
</dbReference>
<dbReference type="PROSITE" id="PS00175">
    <property type="entry name" value="PG_MUTASE"/>
    <property type="match status" value="1"/>
</dbReference>
<dbReference type="PANTHER" id="PTHR46517">
    <property type="entry name" value="FRUCTOSE-2,6-BISPHOSPHATASE TIGAR"/>
    <property type="match status" value="1"/>
</dbReference>
<dbReference type="RefSeq" id="WP_216374260.1">
    <property type="nucleotide sequence ID" value="NZ_JAGRYT010000006.1"/>
</dbReference>
<gene>
    <name evidence="2" type="ORF">KC222_00815</name>
</gene>
<dbReference type="EMBL" id="JAGRYU010000002">
    <property type="protein sequence ID" value="MBU4680554.1"/>
    <property type="molecule type" value="Genomic_DNA"/>
</dbReference>
<accession>A0ABS6DBF5</accession>
<keyword evidence="3" id="KW-1185">Reference proteome</keyword>
<dbReference type="Pfam" id="PF00300">
    <property type="entry name" value="His_Phos_1"/>
    <property type="match status" value="1"/>
</dbReference>
<dbReference type="InterPro" id="IPR001345">
    <property type="entry name" value="PG/BPGM_mutase_AS"/>
</dbReference>
<evidence type="ECO:0000256" key="1">
    <source>
        <dbReference type="ARBA" id="ARBA00022801"/>
    </source>
</evidence>
<dbReference type="CDD" id="cd07067">
    <property type="entry name" value="HP_PGM_like"/>
    <property type="match status" value="1"/>
</dbReference>
<protein>
    <submittedName>
        <fullName evidence="2">Histidine phosphatase family protein</fullName>
    </submittedName>
</protein>
<evidence type="ECO:0000313" key="2">
    <source>
        <dbReference type="EMBL" id="MBU4680554.1"/>
    </source>
</evidence>
<name>A0ABS6DBF5_9ENTR</name>
<organism evidence="2 3">
    <name type="scientific">Cedecea davisae</name>
    <dbReference type="NCBI Taxonomy" id="158484"/>
    <lineage>
        <taxon>Bacteria</taxon>
        <taxon>Pseudomonadati</taxon>
        <taxon>Pseudomonadota</taxon>
        <taxon>Gammaproteobacteria</taxon>
        <taxon>Enterobacterales</taxon>
        <taxon>Enterobacteriaceae</taxon>
        <taxon>Cedecea</taxon>
    </lineage>
</organism>
<sequence length="204" mass="22454">MQVIVVRHGESEANRQGVIQGRLDSRITDRGHRQVIALGAALADYSVSHIYTSPASRAKSTARVLANQFSCQLTCDERLHERHFGVLQGMQFAQTLREYPGMAERLLSGSPQTAIPGGETVFDVSNRLLSFLKELSGKHEDKTVIIVSHGHTLEILIWKLKGGAINDDLRRYGHQNAAYSVLNVGGEAIELTSWGRATHLKNTG</sequence>
<dbReference type="Proteomes" id="UP000686327">
    <property type="component" value="Unassembled WGS sequence"/>
</dbReference>
<dbReference type="InterPro" id="IPR051695">
    <property type="entry name" value="Phosphoglycerate_Mutase"/>
</dbReference>
<keyword evidence="1" id="KW-0378">Hydrolase</keyword>
<evidence type="ECO:0000313" key="3">
    <source>
        <dbReference type="Proteomes" id="UP000686327"/>
    </source>
</evidence>
<dbReference type="InterPro" id="IPR013078">
    <property type="entry name" value="His_Pase_superF_clade-1"/>
</dbReference>
<comment type="caution">
    <text evidence="2">The sequence shown here is derived from an EMBL/GenBank/DDBJ whole genome shotgun (WGS) entry which is preliminary data.</text>
</comment>
<proteinExistence type="predicted"/>